<accession>A0A0R2HC41</accession>
<proteinExistence type="predicted"/>
<dbReference type="Proteomes" id="UP000051841">
    <property type="component" value="Unassembled WGS sequence"/>
</dbReference>
<evidence type="ECO:0000313" key="1">
    <source>
        <dbReference type="EMBL" id="KRN50591.1"/>
    </source>
</evidence>
<sequence length="53" mass="6125">MLYIKENIDLFDLYNTISDLLSKYDRIMQSKQALFSVLHAGNGLDDLCSITKR</sequence>
<organism evidence="1 2">
    <name type="scientific">Kandleria vitulina DSM 20405</name>
    <dbReference type="NCBI Taxonomy" id="1410657"/>
    <lineage>
        <taxon>Bacteria</taxon>
        <taxon>Bacillati</taxon>
        <taxon>Bacillota</taxon>
        <taxon>Erysipelotrichia</taxon>
        <taxon>Erysipelotrichales</taxon>
        <taxon>Coprobacillaceae</taxon>
        <taxon>Kandleria</taxon>
    </lineage>
</organism>
<dbReference type="EMBL" id="JQBL01000007">
    <property type="protein sequence ID" value="KRN50591.1"/>
    <property type="molecule type" value="Genomic_DNA"/>
</dbReference>
<name>A0A0R2HC41_9FIRM</name>
<dbReference type="AlphaFoldDB" id="A0A0R2HC41"/>
<gene>
    <name evidence="1" type="ORF">IV49_GL001909</name>
</gene>
<protein>
    <submittedName>
        <fullName evidence="1">Uncharacterized protein</fullName>
    </submittedName>
</protein>
<keyword evidence="2" id="KW-1185">Reference proteome</keyword>
<comment type="caution">
    <text evidence="1">The sequence shown here is derived from an EMBL/GenBank/DDBJ whole genome shotgun (WGS) entry which is preliminary data.</text>
</comment>
<reference evidence="1 2" key="1">
    <citation type="journal article" date="2015" name="Genome Announc.">
        <title>Expanding the biotechnology potential of lactobacilli through comparative genomics of 213 strains and associated genera.</title>
        <authorList>
            <person name="Sun Z."/>
            <person name="Harris H.M."/>
            <person name="McCann A."/>
            <person name="Guo C."/>
            <person name="Argimon S."/>
            <person name="Zhang W."/>
            <person name="Yang X."/>
            <person name="Jeffery I.B."/>
            <person name="Cooney J.C."/>
            <person name="Kagawa T.F."/>
            <person name="Liu W."/>
            <person name="Song Y."/>
            <person name="Salvetti E."/>
            <person name="Wrobel A."/>
            <person name="Rasinkangas P."/>
            <person name="Parkhill J."/>
            <person name="Rea M.C."/>
            <person name="O'Sullivan O."/>
            <person name="Ritari J."/>
            <person name="Douillard F.P."/>
            <person name="Paul Ross R."/>
            <person name="Yang R."/>
            <person name="Briner A.E."/>
            <person name="Felis G.E."/>
            <person name="de Vos W.M."/>
            <person name="Barrangou R."/>
            <person name="Klaenhammer T.R."/>
            <person name="Caufield P.W."/>
            <person name="Cui Y."/>
            <person name="Zhang H."/>
            <person name="O'Toole P.W."/>
        </authorList>
    </citation>
    <scope>NUCLEOTIDE SEQUENCE [LARGE SCALE GENOMIC DNA]</scope>
    <source>
        <strain evidence="1 2">DSM 20405</strain>
    </source>
</reference>
<evidence type="ECO:0000313" key="2">
    <source>
        <dbReference type="Proteomes" id="UP000051841"/>
    </source>
</evidence>